<dbReference type="SMART" id="SM00448">
    <property type="entry name" value="REC"/>
    <property type="match status" value="2"/>
</dbReference>
<dbReference type="SMART" id="SM01079">
    <property type="entry name" value="CHASE"/>
    <property type="match status" value="1"/>
</dbReference>
<keyword evidence="14" id="KW-0131">Cell cycle</keyword>
<dbReference type="InterPro" id="IPR003594">
    <property type="entry name" value="HATPase_dom"/>
</dbReference>
<keyword evidence="10" id="KW-0067">ATP-binding</keyword>
<dbReference type="InterPro" id="IPR036890">
    <property type="entry name" value="HATPase_C_sf"/>
</dbReference>
<dbReference type="GO" id="GO:0016020">
    <property type="term" value="C:membrane"/>
    <property type="evidence" value="ECO:0007669"/>
    <property type="project" value="UniProtKB-SubCell"/>
</dbReference>
<feature type="domain" description="CHASE" evidence="20">
    <location>
        <begin position="250"/>
        <end position="480"/>
    </location>
</feature>
<dbReference type="InterPro" id="IPR036097">
    <property type="entry name" value="HisK_dim/P_sf"/>
</dbReference>
<feature type="transmembrane region" description="Helical" evidence="17">
    <location>
        <begin position="188"/>
        <end position="208"/>
    </location>
</feature>
<evidence type="ECO:0000256" key="3">
    <source>
        <dbReference type="ARBA" id="ARBA00006402"/>
    </source>
</evidence>
<dbReference type="SUPFAM" id="SSF55781">
    <property type="entry name" value="GAF domain-like"/>
    <property type="match status" value="1"/>
</dbReference>
<dbReference type="Gene3D" id="3.30.450.350">
    <property type="entry name" value="CHASE domain"/>
    <property type="match status" value="1"/>
</dbReference>
<dbReference type="Gene3D" id="3.30.450.40">
    <property type="match status" value="1"/>
</dbReference>
<feature type="domain" description="Histidine kinase" evidence="18">
    <location>
        <begin position="855"/>
        <end position="1076"/>
    </location>
</feature>
<dbReference type="InterPro" id="IPR006189">
    <property type="entry name" value="CHASE_dom"/>
</dbReference>
<feature type="domain" description="Response regulatory" evidence="19">
    <location>
        <begin position="1225"/>
        <end position="1341"/>
    </location>
</feature>
<evidence type="ECO:0000256" key="1">
    <source>
        <dbReference type="ARBA" id="ARBA00000085"/>
    </source>
</evidence>
<feature type="modified residue" description="4-aspartylphosphate" evidence="16">
    <location>
        <position position="1274"/>
    </location>
</feature>
<dbReference type="EC" id="2.7.13.3" evidence="4"/>
<dbReference type="EMBL" id="LWQS01000060">
    <property type="protein sequence ID" value="OAN45071.1"/>
    <property type="molecule type" value="Genomic_DNA"/>
</dbReference>
<dbReference type="FunFam" id="3.30.565.10:FF:000010">
    <property type="entry name" value="Sensor histidine kinase RcsC"/>
    <property type="match status" value="1"/>
</dbReference>
<dbReference type="STRING" id="1707952.A6A03_02640"/>
<dbReference type="SUPFAM" id="SSF55785">
    <property type="entry name" value="PYP-like sensor domain (PAS domain)"/>
    <property type="match status" value="1"/>
</dbReference>
<dbReference type="InterPro" id="IPR042240">
    <property type="entry name" value="CHASE_sf"/>
</dbReference>
<protein>
    <recommendedName>
        <fullName evidence="15">Circadian input-output histidine kinase CikA</fullName>
        <ecNumber evidence="4">2.7.13.3</ecNumber>
    </recommendedName>
</protein>
<keyword evidence="6" id="KW-0808">Transferase</keyword>
<dbReference type="Pfam" id="PF13185">
    <property type="entry name" value="GAF_2"/>
    <property type="match status" value="1"/>
</dbReference>
<dbReference type="Pfam" id="PF00512">
    <property type="entry name" value="HisKA"/>
    <property type="match status" value="1"/>
</dbReference>
<gene>
    <name evidence="21" type="ORF">A6A03_02640</name>
</gene>
<dbReference type="NCBIfam" id="TIGR00229">
    <property type="entry name" value="sensory_box"/>
    <property type="match status" value="1"/>
</dbReference>
<dbReference type="CDD" id="cd00082">
    <property type="entry name" value="HisKA"/>
    <property type="match status" value="1"/>
</dbReference>
<comment type="caution">
    <text evidence="21">The sequence shown here is derived from an EMBL/GenBank/DDBJ whole genome shotgun (WGS) entry which is preliminary data.</text>
</comment>
<evidence type="ECO:0000256" key="6">
    <source>
        <dbReference type="ARBA" id="ARBA00022679"/>
    </source>
</evidence>
<dbReference type="GO" id="GO:0000155">
    <property type="term" value="F:phosphorelay sensor kinase activity"/>
    <property type="evidence" value="ECO:0007669"/>
    <property type="project" value="InterPro"/>
</dbReference>
<keyword evidence="9 21" id="KW-0418">Kinase</keyword>
<organism evidence="21 22">
    <name type="scientific">Chloroflexus islandicus</name>
    <dbReference type="NCBI Taxonomy" id="1707952"/>
    <lineage>
        <taxon>Bacteria</taxon>
        <taxon>Bacillati</taxon>
        <taxon>Chloroflexota</taxon>
        <taxon>Chloroflexia</taxon>
        <taxon>Chloroflexales</taxon>
        <taxon>Chloroflexineae</taxon>
        <taxon>Chloroflexaceae</taxon>
        <taxon>Chloroflexus</taxon>
    </lineage>
</organism>
<sequence length="1348" mass="148761">MIYLRRRILLGFGLGYAVLIWLSAQPVVTTRGLPLIWLAAGVALGGALLAGNRVLPVIFAGALVGYGAVFWQLGLPFERLLLSAVIFASTALGQAWLACFLVYRFGGSLPPASLPRVLRVCGLLALAVLPAPFIGVATMTAAGVRLAGDWLLAGGQWWLNFLAGVWLVTPWFVVGVYYWRQRPMREPFLWPVSSLLLALLLFSLQLIWRDAQQRYADQLQADANEIMSLIDDRLTRYEQGIQGIGAFFLASQQVEQHEFSVFVRTILNQLPALQSVGWAQRVTQAERVGFERQMQETGLPDFRVREPGAFGPPAGPRPEYFPLTYVEPFAERRPVLGMDMAVEPVRRDALAQARDSGQIVMTGPIRPYVATVDMPAVLFMAPVYNAGLPPQDIDERRRRITGMVMFLVMPAELIEQALRPVVPPDLEVLLLDVTDGAPQPLAFYASGAAQPPEQLDLAGFVSEAAMVIEQDRYGRVWQFALRPGATYPNRWLNWDVVSRTLIAVASLVIFFLFIGQRQRHDARQRRLTRTYALLSAINQMIIREREPQRIFQEVCRIAVEVGGFRMAWIGQRQTGSDRLEPVAFAGEAGDYLERLHILLSEDTTCPTAQALRSGQAMIVNNLATDERVALWREAALRLGYRASASFPLLVNGEVYATLSLYAGQPAFFDLDEVRLLNELADDVAFAIVVGRQEAQLRASEQRNHLIVSTLPDMVFRLSRQGVFIDFSAPPNTMLVQQPELFLGQPFETVLPEDLSRQLRDALEMAFATGELQTVAYQLQIDDRERFFEARIKASPAGDEAIAIVRDITAWRTAELALQAERDLLARRVAERTAELSRANAELARAVRTKDEFLANMSHELRTPLNAILALSESLLEELRGPLNERQQAAVRAIEASGRHLLALINDVLDLAKIEAGRMDISKEVVAVSDLCEASLTLVKEQAHKKQIRLSLSIDNPQTRFLADPRRIKQILVNLLSNAVKFTPDGGSVELQVTTDAAQGTIAFTVSDTGIGIAPEQMQSLFQPFVQLDSSLSRQHEGSGLGLALVRRLADLHGGSVSVTSEPGKGSIFTVTLPYQPATHAVATAIDDELSPLRVALVIVDSVTMADQLARYLEEQQIQPVLALQSSDALAHAATVRPDLIVLDLHIAGGAGWEILAGLQHDPDLRSIPVIAIVIADEAQQALAAGATAWLVQPVDRGAVRRALSQITFSPRPTTTLHLRRGLGAKLLVAEDNELNLATMSEYLKACGYELQVARNGREALAVAAEWQPDLIIMDIQMPEMDGLEAIRQLRAQAMYAATPIIAVTALAMPGDRERCLLAGATDYLAKPVSLRRLVERIEQLLQQQQHAR</sequence>
<dbReference type="Pfam" id="PF02518">
    <property type="entry name" value="HATPase_c"/>
    <property type="match status" value="1"/>
</dbReference>
<feature type="modified residue" description="4-aspartylphosphate" evidence="16">
    <location>
        <position position="1143"/>
    </location>
</feature>
<evidence type="ECO:0000256" key="12">
    <source>
        <dbReference type="ARBA" id="ARBA00023012"/>
    </source>
</evidence>
<evidence type="ECO:0000256" key="14">
    <source>
        <dbReference type="ARBA" id="ARBA00023306"/>
    </source>
</evidence>
<keyword evidence="22" id="KW-1185">Reference proteome</keyword>
<dbReference type="Pfam" id="PF00072">
    <property type="entry name" value="Response_reg"/>
    <property type="match status" value="2"/>
</dbReference>
<keyword evidence="5 16" id="KW-0597">Phosphoprotein</keyword>
<evidence type="ECO:0000256" key="2">
    <source>
        <dbReference type="ARBA" id="ARBA00004370"/>
    </source>
</evidence>
<keyword evidence="8" id="KW-0547">Nucleotide-binding</keyword>
<feature type="transmembrane region" description="Helical" evidence="17">
    <location>
        <begin position="57"/>
        <end position="74"/>
    </location>
</feature>
<evidence type="ECO:0000259" key="18">
    <source>
        <dbReference type="PROSITE" id="PS50109"/>
    </source>
</evidence>
<dbReference type="PRINTS" id="PR00344">
    <property type="entry name" value="BCTRLSENSOR"/>
</dbReference>
<dbReference type="RefSeq" id="WP_066788507.1">
    <property type="nucleotide sequence ID" value="NZ_LWQS01000060.1"/>
</dbReference>
<dbReference type="SMART" id="SM00387">
    <property type="entry name" value="HATPase_c"/>
    <property type="match status" value="1"/>
</dbReference>
<dbReference type="CDD" id="cd16922">
    <property type="entry name" value="HATPase_EvgS-ArcB-TorS-like"/>
    <property type="match status" value="1"/>
</dbReference>
<dbReference type="InterPro" id="IPR003661">
    <property type="entry name" value="HisK_dim/P_dom"/>
</dbReference>
<evidence type="ECO:0000256" key="11">
    <source>
        <dbReference type="ARBA" id="ARBA00022989"/>
    </source>
</evidence>
<evidence type="ECO:0000256" key="17">
    <source>
        <dbReference type="SAM" id="Phobius"/>
    </source>
</evidence>
<dbReference type="SMART" id="SM00065">
    <property type="entry name" value="GAF"/>
    <property type="match status" value="1"/>
</dbReference>
<dbReference type="Gene3D" id="3.30.565.10">
    <property type="entry name" value="Histidine kinase-like ATPase, C-terminal domain"/>
    <property type="match status" value="1"/>
</dbReference>
<evidence type="ECO:0000259" key="20">
    <source>
        <dbReference type="PROSITE" id="PS50839"/>
    </source>
</evidence>
<dbReference type="SUPFAM" id="SSF52172">
    <property type="entry name" value="CheY-like"/>
    <property type="match status" value="2"/>
</dbReference>
<keyword evidence="11 17" id="KW-1133">Transmembrane helix</keyword>
<comment type="catalytic activity">
    <reaction evidence="1">
        <text>ATP + protein L-histidine = ADP + protein N-phospho-L-histidine.</text>
        <dbReference type="EC" id="2.7.13.3"/>
    </reaction>
</comment>
<keyword evidence="7 17" id="KW-0812">Transmembrane</keyword>
<dbReference type="InterPro" id="IPR029016">
    <property type="entry name" value="GAF-like_dom_sf"/>
</dbReference>
<dbReference type="Gene3D" id="1.10.287.130">
    <property type="match status" value="1"/>
</dbReference>
<dbReference type="PANTHER" id="PTHR45339:SF5">
    <property type="entry name" value="HISTIDINE KINASE"/>
    <property type="match status" value="1"/>
</dbReference>
<dbReference type="Pfam" id="PF03924">
    <property type="entry name" value="CHASE"/>
    <property type="match status" value="1"/>
</dbReference>
<evidence type="ECO:0000256" key="4">
    <source>
        <dbReference type="ARBA" id="ARBA00012438"/>
    </source>
</evidence>
<feature type="transmembrane region" description="Helical" evidence="17">
    <location>
        <begin position="34"/>
        <end position="50"/>
    </location>
</feature>
<dbReference type="SMART" id="SM00388">
    <property type="entry name" value="HisKA"/>
    <property type="match status" value="1"/>
</dbReference>
<dbReference type="PROSITE" id="PS50109">
    <property type="entry name" value="HIS_KIN"/>
    <property type="match status" value="1"/>
</dbReference>
<accession>A0A178M8F9</accession>
<evidence type="ECO:0000313" key="22">
    <source>
        <dbReference type="Proteomes" id="UP000078287"/>
    </source>
</evidence>
<evidence type="ECO:0000256" key="10">
    <source>
        <dbReference type="ARBA" id="ARBA00022840"/>
    </source>
</evidence>
<dbReference type="Gene3D" id="3.40.50.2300">
    <property type="match status" value="2"/>
</dbReference>
<dbReference type="Proteomes" id="UP000078287">
    <property type="component" value="Unassembled WGS sequence"/>
</dbReference>
<evidence type="ECO:0000256" key="9">
    <source>
        <dbReference type="ARBA" id="ARBA00022777"/>
    </source>
</evidence>
<evidence type="ECO:0000259" key="19">
    <source>
        <dbReference type="PROSITE" id="PS50110"/>
    </source>
</evidence>
<evidence type="ECO:0000256" key="7">
    <source>
        <dbReference type="ARBA" id="ARBA00022692"/>
    </source>
</evidence>
<dbReference type="InterPro" id="IPR003018">
    <property type="entry name" value="GAF"/>
</dbReference>
<keyword evidence="13 17" id="KW-0472">Membrane</keyword>
<name>A0A178M8F9_9CHLR</name>
<feature type="domain" description="Response regulatory" evidence="19">
    <location>
        <begin position="1094"/>
        <end position="1207"/>
    </location>
</feature>
<proteinExistence type="inferred from homology"/>
<dbReference type="InterPro" id="IPR000014">
    <property type="entry name" value="PAS"/>
</dbReference>
<evidence type="ECO:0000256" key="15">
    <source>
        <dbReference type="ARBA" id="ARBA00074306"/>
    </source>
</evidence>
<dbReference type="FunFam" id="1.10.287.130:FF:000038">
    <property type="entry name" value="Sensory transduction histidine kinase"/>
    <property type="match status" value="1"/>
</dbReference>
<dbReference type="CDD" id="cd00156">
    <property type="entry name" value="REC"/>
    <property type="match status" value="1"/>
</dbReference>
<dbReference type="PROSITE" id="PS50839">
    <property type="entry name" value="CHASE"/>
    <property type="match status" value="1"/>
</dbReference>
<dbReference type="InterPro" id="IPR005467">
    <property type="entry name" value="His_kinase_dom"/>
</dbReference>
<feature type="transmembrane region" description="Helical" evidence="17">
    <location>
        <begin position="157"/>
        <end position="179"/>
    </location>
</feature>
<comment type="similarity">
    <text evidence="3">In the N-terminal section; belongs to the phytochrome family.</text>
</comment>
<evidence type="ECO:0000256" key="8">
    <source>
        <dbReference type="ARBA" id="ARBA00022741"/>
    </source>
</evidence>
<dbReference type="SUPFAM" id="SSF55874">
    <property type="entry name" value="ATPase domain of HSP90 chaperone/DNA topoisomerase II/histidine kinase"/>
    <property type="match status" value="1"/>
</dbReference>
<evidence type="ECO:0000313" key="21">
    <source>
        <dbReference type="EMBL" id="OAN45071.1"/>
    </source>
</evidence>
<dbReference type="Pfam" id="PF08448">
    <property type="entry name" value="PAS_4"/>
    <property type="match status" value="1"/>
</dbReference>
<dbReference type="Gene3D" id="3.30.450.20">
    <property type="entry name" value="PAS domain"/>
    <property type="match status" value="1"/>
</dbReference>
<dbReference type="InterPro" id="IPR013656">
    <property type="entry name" value="PAS_4"/>
</dbReference>
<keyword evidence="12" id="KW-0902">Two-component regulatory system</keyword>
<evidence type="ECO:0000256" key="13">
    <source>
        <dbReference type="ARBA" id="ARBA00023136"/>
    </source>
</evidence>
<dbReference type="InterPro" id="IPR001789">
    <property type="entry name" value="Sig_transdc_resp-reg_receiver"/>
</dbReference>
<evidence type="ECO:0000256" key="16">
    <source>
        <dbReference type="PROSITE-ProRule" id="PRU00169"/>
    </source>
</evidence>
<dbReference type="InterPro" id="IPR011006">
    <property type="entry name" value="CheY-like_superfamily"/>
</dbReference>
<evidence type="ECO:0000256" key="5">
    <source>
        <dbReference type="ARBA" id="ARBA00022553"/>
    </source>
</evidence>
<dbReference type="GO" id="GO:0005524">
    <property type="term" value="F:ATP binding"/>
    <property type="evidence" value="ECO:0007669"/>
    <property type="project" value="UniProtKB-KW"/>
</dbReference>
<feature type="transmembrane region" description="Helical" evidence="17">
    <location>
        <begin position="117"/>
        <end position="137"/>
    </location>
</feature>
<dbReference type="InterPro" id="IPR004358">
    <property type="entry name" value="Sig_transdc_His_kin-like_C"/>
</dbReference>
<dbReference type="OrthoDB" id="9790669at2"/>
<dbReference type="SUPFAM" id="SSF47384">
    <property type="entry name" value="Homodimeric domain of signal transducing histidine kinase"/>
    <property type="match status" value="1"/>
</dbReference>
<dbReference type="SMART" id="SM00091">
    <property type="entry name" value="PAS"/>
    <property type="match status" value="1"/>
</dbReference>
<comment type="subcellular location">
    <subcellularLocation>
        <location evidence="2">Membrane</location>
    </subcellularLocation>
</comment>
<dbReference type="PANTHER" id="PTHR45339">
    <property type="entry name" value="HYBRID SIGNAL TRANSDUCTION HISTIDINE KINASE J"/>
    <property type="match status" value="1"/>
</dbReference>
<dbReference type="InterPro" id="IPR035965">
    <property type="entry name" value="PAS-like_dom_sf"/>
</dbReference>
<dbReference type="PROSITE" id="PS50110">
    <property type="entry name" value="RESPONSE_REGULATORY"/>
    <property type="match status" value="2"/>
</dbReference>
<reference evidence="21 22" key="1">
    <citation type="submission" date="2016-04" db="EMBL/GenBank/DDBJ databases">
        <title>Chloroflexus islandicus sp. nov., a thermophilic filamentous anoxygenic phototrophic bacterium from geyser Strokkur (Iceland).</title>
        <authorList>
            <person name="Gaisin V.A."/>
            <person name="Kalashnikov A.M."/>
            <person name="Sukhacheva M.V."/>
            <person name="Grouzdev D.S."/>
            <person name="Ivanov T.M."/>
            <person name="Kuznetsov B."/>
            <person name="Gorlenko V.M."/>
        </authorList>
    </citation>
    <scope>NUCLEOTIDE SEQUENCE [LARGE SCALE GENOMIC DNA]</scope>
    <source>
        <strain evidence="22">isl-2</strain>
    </source>
</reference>
<feature type="transmembrane region" description="Helical" evidence="17">
    <location>
        <begin position="80"/>
        <end position="105"/>
    </location>
</feature>